<evidence type="ECO:0000256" key="2">
    <source>
        <dbReference type="ARBA" id="ARBA00012727"/>
    </source>
</evidence>
<evidence type="ECO:0000313" key="6">
    <source>
        <dbReference type="EMBL" id="MDR7086991.1"/>
    </source>
</evidence>
<dbReference type="NCBIfam" id="NF006078">
    <property type="entry name" value="PRK08224.1"/>
    <property type="match status" value="1"/>
</dbReference>
<dbReference type="InterPro" id="IPR050191">
    <property type="entry name" value="ATP-dep_DNA_ligase"/>
</dbReference>
<dbReference type="CDD" id="cd07905">
    <property type="entry name" value="Adenylation_DNA_ligase_LigC"/>
    <property type="match status" value="1"/>
</dbReference>
<evidence type="ECO:0000256" key="4">
    <source>
        <dbReference type="ARBA" id="ARBA00034003"/>
    </source>
</evidence>
<dbReference type="InterPro" id="IPR016059">
    <property type="entry name" value="DNA_ligase_ATP-dep_CS"/>
</dbReference>
<feature type="domain" description="ATP-dependent DNA ligase family profile" evidence="5">
    <location>
        <begin position="111"/>
        <end position="257"/>
    </location>
</feature>
<comment type="similarity">
    <text evidence="1">Belongs to the ATP-dependent DNA ligase family.</text>
</comment>
<dbReference type="EC" id="6.5.1.1" evidence="2"/>
<organism evidence="6 7">
    <name type="scientific">Aeromicrobium panaciterrae</name>
    <dbReference type="NCBI Taxonomy" id="363861"/>
    <lineage>
        <taxon>Bacteria</taxon>
        <taxon>Bacillati</taxon>
        <taxon>Actinomycetota</taxon>
        <taxon>Actinomycetes</taxon>
        <taxon>Propionibacteriales</taxon>
        <taxon>Nocardioidaceae</taxon>
        <taxon>Aeromicrobium</taxon>
    </lineage>
</organism>
<reference evidence="6 7" key="1">
    <citation type="submission" date="2023-07" db="EMBL/GenBank/DDBJ databases">
        <title>Sorghum-associated microbial communities from plants grown in Nebraska, USA.</title>
        <authorList>
            <person name="Schachtman D."/>
        </authorList>
    </citation>
    <scope>NUCLEOTIDE SEQUENCE [LARGE SCALE GENOMIC DNA]</scope>
    <source>
        <strain evidence="6 7">BE248</strain>
    </source>
</reference>
<comment type="catalytic activity">
    <reaction evidence="4">
        <text>ATP + (deoxyribonucleotide)n-3'-hydroxyl + 5'-phospho-(deoxyribonucleotide)m = (deoxyribonucleotide)n+m + AMP + diphosphate.</text>
        <dbReference type="EC" id="6.5.1.1"/>
    </reaction>
</comment>
<dbReference type="Pfam" id="PF04679">
    <property type="entry name" value="DNA_ligase_A_C"/>
    <property type="match status" value="1"/>
</dbReference>
<evidence type="ECO:0000259" key="5">
    <source>
        <dbReference type="PROSITE" id="PS50160"/>
    </source>
</evidence>
<dbReference type="CDD" id="cd07970">
    <property type="entry name" value="OBF_DNA_ligase_LigC"/>
    <property type="match status" value="1"/>
</dbReference>
<keyword evidence="7" id="KW-1185">Reference proteome</keyword>
<dbReference type="Gene3D" id="2.40.50.140">
    <property type="entry name" value="Nucleic acid-binding proteins"/>
    <property type="match status" value="1"/>
</dbReference>
<dbReference type="Pfam" id="PF01068">
    <property type="entry name" value="DNA_ligase_A_M"/>
    <property type="match status" value="1"/>
</dbReference>
<comment type="caution">
    <text evidence="6">The sequence shown here is derived from an EMBL/GenBank/DDBJ whole genome shotgun (WGS) entry which is preliminary data.</text>
</comment>
<dbReference type="InterPro" id="IPR012310">
    <property type="entry name" value="DNA_ligase_ATP-dep_cent"/>
</dbReference>
<dbReference type="SUPFAM" id="SSF56091">
    <property type="entry name" value="DNA ligase/mRNA capping enzyme, catalytic domain"/>
    <property type="match status" value="1"/>
</dbReference>
<dbReference type="SUPFAM" id="SSF50249">
    <property type="entry name" value="Nucleic acid-binding proteins"/>
    <property type="match status" value="1"/>
</dbReference>
<dbReference type="InterPro" id="IPR012340">
    <property type="entry name" value="NA-bd_OB-fold"/>
</dbReference>
<accession>A0ABU1UP78</accession>
<dbReference type="PROSITE" id="PS50160">
    <property type="entry name" value="DNA_LIGASE_A3"/>
    <property type="match status" value="1"/>
</dbReference>
<dbReference type="InterPro" id="IPR012309">
    <property type="entry name" value="DNA_ligase_ATP-dep_C"/>
</dbReference>
<evidence type="ECO:0000256" key="1">
    <source>
        <dbReference type="ARBA" id="ARBA00007572"/>
    </source>
</evidence>
<sequence length="361" mass="39977">MDLPVMPPVQPMLAKSVKGVPAQDSVDGGLSYEPKWDGFRCIVFRDGDEVVLASRSTKELTRYFPDVVAAAKAELPDRIVLDGEIFLAINGRLEFDALSQRIHPADSRVQMLATETPASFVAFDLLAIGDESLMDQPFAVRRARLEKALAKSGDPIHVTRTTTDAVEAEQWFNTFEGAGLDGIVAKALSKSYAPNGRTMLKIKHSRTADVVVAGYRLHKTSTDERPLLGSLLLGLYADNGDLQHVGVAASFTEARRAELIDELKPLIVDTADHPWGQWQDASAHASSRLPGGQSRWTGTKDLSFVTLDPTRVAEVGYEHMEGTRFRHTAQFKRWRPDREPKSCTYEQLEEVAKYNLKDVLS</sequence>
<dbReference type="InterPro" id="IPR044117">
    <property type="entry name" value="OBF_LigC-like"/>
</dbReference>
<evidence type="ECO:0000313" key="7">
    <source>
        <dbReference type="Proteomes" id="UP001257739"/>
    </source>
</evidence>
<dbReference type="PANTHER" id="PTHR45674">
    <property type="entry name" value="DNA LIGASE 1/3 FAMILY MEMBER"/>
    <property type="match status" value="1"/>
</dbReference>
<name>A0ABU1UP78_9ACTN</name>
<dbReference type="EMBL" id="JAVDWH010000001">
    <property type="protein sequence ID" value="MDR7086991.1"/>
    <property type="molecule type" value="Genomic_DNA"/>
</dbReference>
<proteinExistence type="inferred from homology"/>
<dbReference type="PANTHER" id="PTHR45674:SF4">
    <property type="entry name" value="DNA LIGASE 1"/>
    <property type="match status" value="1"/>
</dbReference>
<dbReference type="RefSeq" id="WP_309969881.1">
    <property type="nucleotide sequence ID" value="NZ_JAVDWH010000001.1"/>
</dbReference>
<dbReference type="PROSITE" id="PS00697">
    <property type="entry name" value="DNA_LIGASE_A1"/>
    <property type="match status" value="1"/>
</dbReference>
<evidence type="ECO:0000256" key="3">
    <source>
        <dbReference type="ARBA" id="ARBA00022598"/>
    </source>
</evidence>
<keyword evidence="3 6" id="KW-0436">Ligase</keyword>
<dbReference type="InterPro" id="IPR044119">
    <property type="entry name" value="Adenylation_LigC-like"/>
</dbReference>
<gene>
    <name evidence="6" type="ORF">J2X11_001830</name>
</gene>
<dbReference type="Proteomes" id="UP001257739">
    <property type="component" value="Unassembled WGS sequence"/>
</dbReference>
<protein>
    <recommendedName>
        <fullName evidence="2">DNA ligase (ATP)</fullName>
        <ecNumber evidence="2">6.5.1.1</ecNumber>
    </recommendedName>
</protein>
<dbReference type="GO" id="GO:0016874">
    <property type="term" value="F:ligase activity"/>
    <property type="evidence" value="ECO:0007669"/>
    <property type="project" value="UniProtKB-KW"/>
</dbReference>
<dbReference type="Gene3D" id="3.30.470.30">
    <property type="entry name" value="DNA ligase/mRNA capping enzyme"/>
    <property type="match status" value="1"/>
</dbReference>